<evidence type="ECO:0000259" key="1">
    <source>
        <dbReference type="Pfam" id="PF13456"/>
    </source>
</evidence>
<protein>
    <recommendedName>
        <fullName evidence="1">RNase H type-1 domain-containing protein</fullName>
    </recommendedName>
</protein>
<sequence>MRLGLEIAYEKGWKELEMESDSKQLIQMLTGRQQITLELEVLVGDILHLAKLLEVKFQFACRSYNNVAHIIVHWDNLVDTEAT</sequence>
<dbReference type="CDD" id="cd06222">
    <property type="entry name" value="RNase_H_like"/>
    <property type="match status" value="1"/>
</dbReference>
<dbReference type="Gene3D" id="3.30.420.10">
    <property type="entry name" value="Ribonuclease H-like superfamily/Ribonuclease H"/>
    <property type="match status" value="1"/>
</dbReference>
<evidence type="ECO:0000313" key="3">
    <source>
        <dbReference type="Proteomes" id="UP001454036"/>
    </source>
</evidence>
<dbReference type="InterPro" id="IPR044730">
    <property type="entry name" value="RNase_H-like_dom_plant"/>
</dbReference>
<dbReference type="InterPro" id="IPR036397">
    <property type="entry name" value="RNaseH_sf"/>
</dbReference>
<dbReference type="Proteomes" id="UP001454036">
    <property type="component" value="Unassembled WGS sequence"/>
</dbReference>
<comment type="caution">
    <text evidence="2">The sequence shown here is derived from an EMBL/GenBank/DDBJ whole genome shotgun (WGS) entry which is preliminary data.</text>
</comment>
<dbReference type="AlphaFoldDB" id="A0AAV3PKZ9"/>
<dbReference type="InterPro" id="IPR002156">
    <property type="entry name" value="RNaseH_domain"/>
</dbReference>
<organism evidence="2 3">
    <name type="scientific">Lithospermum erythrorhizon</name>
    <name type="common">Purple gromwell</name>
    <name type="synonym">Lithospermum officinale var. erythrorhizon</name>
    <dbReference type="NCBI Taxonomy" id="34254"/>
    <lineage>
        <taxon>Eukaryota</taxon>
        <taxon>Viridiplantae</taxon>
        <taxon>Streptophyta</taxon>
        <taxon>Embryophyta</taxon>
        <taxon>Tracheophyta</taxon>
        <taxon>Spermatophyta</taxon>
        <taxon>Magnoliopsida</taxon>
        <taxon>eudicotyledons</taxon>
        <taxon>Gunneridae</taxon>
        <taxon>Pentapetalae</taxon>
        <taxon>asterids</taxon>
        <taxon>lamiids</taxon>
        <taxon>Boraginales</taxon>
        <taxon>Boraginaceae</taxon>
        <taxon>Boraginoideae</taxon>
        <taxon>Lithospermeae</taxon>
        <taxon>Lithospermum</taxon>
    </lineage>
</organism>
<name>A0AAV3PKZ9_LITER</name>
<dbReference type="GO" id="GO:0003676">
    <property type="term" value="F:nucleic acid binding"/>
    <property type="evidence" value="ECO:0007669"/>
    <property type="project" value="InterPro"/>
</dbReference>
<reference evidence="2 3" key="1">
    <citation type="submission" date="2024-01" db="EMBL/GenBank/DDBJ databases">
        <title>The complete chloroplast genome sequence of Lithospermum erythrorhizon: insights into the phylogenetic relationship among Boraginaceae species and the maternal lineages of purple gromwells.</title>
        <authorList>
            <person name="Okada T."/>
            <person name="Watanabe K."/>
        </authorList>
    </citation>
    <scope>NUCLEOTIDE SEQUENCE [LARGE SCALE GENOMIC DNA]</scope>
</reference>
<proteinExistence type="predicted"/>
<dbReference type="GO" id="GO:0004523">
    <property type="term" value="F:RNA-DNA hybrid ribonuclease activity"/>
    <property type="evidence" value="ECO:0007669"/>
    <property type="project" value="InterPro"/>
</dbReference>
<feature type="domain" description="RNase H type-1" evidence="1">
    <location>
        <begin position="3"/>
        <end position="73"/>
    </location>
</feature>
<evidence type="ECO:0000313" key="2">
    <source>
        <dbReference type="EMBL" id="GAA0152404.1"/>
    </source>
</evidence>
<gene>
    <name evidence="2" type="ORF">LIER_37485</name>
</gene>
<accession>A0AAV3PKZ9</accession>
<keyword evidence="3" id="KW-1185">Reference proteome</keyword>
<dbReference type="Pfam" id="PF13456">
    <property type="entry name" value="RVT_3"/>
    <property type="match status" value="1"/>
</dbReference>
<dbReference type="EMBL" id="BAABME010018054">
    <property type="protein sequence ID" value="GAA0152404.1"/>
    <property type="molecule type" value="Genomic_DNA"/>
</dbReference>